<organism evidence="7 8">
    <name type="scientific">Monilinia fructicola</name>
    <name type="common">Brown rot fungus</name>
    <name type="synonym">Ciboria fructicola</name>
    <dbReference type="NCBI Taxonomy" id="38448"/>
    <lineage>
        <taxon>Eukaryota</taxon>
        <taxon>Fungi</taxon>
        <taxon>Dikarya</taxon>
        <taxon>Ascomycota</taxon>
        <taxon>Pezizomycotina</taxon>
        <taxon>Leotiomycetes</taxon>
        <taxon>Helotiales</taxon>
        <taxon>Sclerotiniaceae</taxon>
        <taxon>Monilinia</taxon>
    </lineage>
</organism>
<keyword evidence="3" id="KW-0349">Heme</keyword>
<comment type="caution">
    <text evidence="7">The sequence shown here is derived from an EMBL/GenBank/DDBJ whole genome shotgun (WGS) entry which is preliminary data.</text>
</comment>
<dbReference type="GO" id="GO:0005506">
    <property type="term" value="F:iron ion binding"/>
    <property type="evidence" value="ECO:0007669"/>
    <property type="project" value="InterPro"/>
</dbReference>
<proteinExistence type="inferred from homology"/>
<comment type="similarity">
    <text evidence="2">Belongs to the cytochrome P450 family.</text>
</comment>
<dbReference type="PANTHER" id="PTHR24305">
    <property type="entry name" value="CYTOCHROME P450"/>
    <property type="match status" value="1"/>
</dbReference>
<dbReference type="SUPFAM" id="SSF48264">
    <property type="entry name" value="Cytochrome P450"/>
    <property type="match status" value="1"/>
</dbReference>
<name>A0A5M9JZV1_MONFR</name>
<dbReference type="InterPro" id="IPR001128">
    <property type="entry name" value="Cyt_P450"/>
</dbReference>
<evidence type="ECO:0000256" key="2">
    <source>
        <dbReference type="ARBA" id="ARBA00010617"/>
    </source>
</evidence>
<evidence type="ECO:0000256" key="4">
    <source>
        <dbReference type="ARBA" id="ARBA00022723"/>
    </source>
</evidence>
<dbReference type="PANTHER" id="PTHR24305:SF210">
    <property type="entry name" value="CYTOCHROME P450 MONOOXYGENASE ASQL-RELATED"/>
    <property type="match status" value="1"/>
</dbReference>
<dbReference type="Pfam" id="PF00067">
    <property type="entry name" value="p450"/>
    <property type="match status" value="1"/>
</dbReference>
<keyword evidence="8" id="KW-1185">Reference proteome</keyword>
<dbReference type="EMBL" id="VICG01000002">
    <property type="protein sequence ID" value="KAA8575068.1"/>
    <property type="molecule type" value="Genomic_DNA"/>
</dbReference>
<dbReference type="GO" id="GO:0016705">
    <property type="term" value="F:oxidoreductase activity, acting on paired donors, with incorporation or reduction of molecular oxygen"/>
    <property type="evidence" value="ECO:0007669"/>
    <property type="project" value="InterPro"/>
</dbReference>
<keyword evidence="5" id="KW-0408">Iron</keyword>
<reference evidence="7 8" key="1">
    <citation type="submission" date="2019-06" db="EMBL/GenBank/DDBJ databases">
        <title>Genome Sequence of the Brown Rot Fungal Pathogen Monilinia fructicola.</title>
        <authorList>
            <person name="De Miccolis Angelini R.M."/>
            <person name="Landi L."/>
            <person name="Abate D."/>
            <person name="Pollastro S."/>
            <person name="Romanazzi G."/>
            <person name="Faretra F."/>
        </authorList>
    </citation>
    <scope>NUCLEOTIDE SEQUENCE [LARGE SCALE GENOMIC DNA]</scope>
    <source>
        <strain evidence="7 8">Mfrc123</strain>
    </source>
</reference>
<evidence type="ECO:0000256" key="3">
    <source>
        <dbReference type="ARBA" id="ARBA00022617"/>
    </source>
</evidence>
<evidence type="ECO:0000256" key="1">
    <source>
        <dbReference type="ARBA" id="ARBA00001971"/>
    </source>
</evidence>
<sequence length="122" mass="14042">MKTKHSTNGDWHKVLIQLHETYGPAVRFAPNELLCISQAYQDIMLMESKEKHHGLKGRPTIPVPKPTAKALRLQEEVVAEYMDLLVSQIAQRKDEEKGLNMSQWYNWLTFDIIGDLAFGESF</sequence>
<keyword evidence="4" id="KW-0479">Metal-binding</keyword>
<evidence type="ECO:0000256" key="6">
    <source>
        <dbReference type="ARBA" id="ARBA00023026"/>
    </source>
</evidence>
<comment type="cofactor">
    <cofactor evidence="1">
        <name>heme</name>
        <dbReference type="ChEBI" id="CHEBI:30413"/>
    </cofactor>
</comment>
<protein>
    <submittedName>
        <fullName evidence="7">Uncharacterized protein</fullName>
    </submittedName>
</protein>
<evidence type="ECO:0000256" key="5">
    <source>
        <dbReference type="ARBA" id="ARBA00023004"/>
    </source>
</evidence>
<dbReference type="Gene3D" id="1.10.630.10">
    <property type="entry name" value="Cytochrome P450"/>
    <property type="match status" value="1"/>
</dbReference>
<keyword evidence="6" id="KW-0843">Virulence</keyword>
<dbReference type="GO" id="GO:0020037">
    <property type="term" value="F:heme binding"/>
    <property type="evidence" value="ECO:0007669"/>
    <property type="project" value="InterPro"/>
</dbReference>
<evidence type="ECO:0000313" key="7">
    <source>
        <dbReference type="EMBL" id="KAA8575068.1"/>
    </source>
</evidence>
<dbReference type="AlphaFoldDB" id="A0A5M9JZV1"/>
<evidence type="ECO:0000313" key="8">
    <source>
        <dbReference type="Proteomes" id="UP000322873"/>
    </source>
</evidence>
<accession>A0A5M9JZV1</accession>
<gene>
    <name evidence="7" type="ORF">EYC84_004286</name>
</gene>
<dbReference type="Proteomes" id="UP000322873">
    <property type="component" value="Unassembled WGS sequence"/>
</dbReference>
<dbReference type="InterPro" id="IPR050121">
    <property type="entry name" value="Cytochrome_P450_monoxygenase"/>
</dbReference>
<dbReference type="InterPro" id="IPR036396">
    <property type="entry name" value="Cyt_P450_sf"/>
</dbReference>
<dbReference type="GO" id="GO:0004497">
    <property type="term" value="F:monooxygenase activity"/>
    <property type="evidence" value="ECO:0007669"/>
    <property type="project" value="InterPro"/>
</dbReference>